<name>A0A9L0SMC1_HORSE</name>
<dbReference type="Proteomes" id="UP000002281">
    <property type="component" value="Chromosome 9"/>
</dbReference>
<feature type="binding site" evidence="1">
    <location>
        <position position="111"/>
    </location>
    <ligand>
        <name>Zn(2+)</name>
        <dbReference type="ChEBI" id="CHEBI:29105"/>
    </ligand>
</feature>
<evidence type="ECO:0000256" key="1">
    <source>
        <dbReference type="PIRSR" id="PIRSR605301-1"/>
    </source>
</evidence>
<dbReference type="InterPro" id="IPR036703">
    <property type="entry name" value="MOB_kinase_act_sf"/>
</dbReference>
<dbReference type="GeneTree" id="ENSGT01090000263363"/>
<dbReference type="SMART" id="SM01388">
    <property type="entry name" value="Mob1_phocein"/>
    <property type="match status" value="1"/>
</dbReference>
<accession>A0A9L0SMC1</accession>
<dbReference type="Ensembl" id="ENSECAT00000086754.1">
    <property type="protein sequence ID" value="ENSECAP00000075361.1"/>
    <property type="gene ID" value="ENSECAG00000059759.1"/>
</dbReference>
<dbReference type="PANTHER" id="PTHR22599">
    <property type="entry name" value="MPS ONE BINDER KINASE ACTIVATOR-LIKE MOB"/>
    <property type="match status" value="1"/>
</dbReference>
<dbReference type="InterPro" id="IPR005301">
    <property type="entry name" value="MOB_kinase_act_fam"/>
</dbReference>
<sequence length="267" mass="29623">MTSTCGWPATPRHFSARSTCSIALPQNSAQERRARRWPCVTHGTTGESWGRRSSAHAPVCRLCLELSAEPGDQRGRVPHEIGSEFSSSFESMVKKICKYLFPMLGYVCSSHFQETLALELHARLNTLYGQFLFSTKFNLLGSKETLVMTIASRCCAAAGVRLWTHGNRPREGEVCSAPPARQVCTCAERCHTSASVALHTLGGSQEWRRGPPPRDGLRCAEGGLRKSGRTGARFTSFPQRFSIGWMSAACKEEPLDFIYLLNKHLRD</sequence>
<dbReference type="Pfam" id="PF03637">
    <property type="entry name" value="Mob1_phocein"/>
    <property type="match status" value="1"/>
</dbReference>
<dbReference type="SUPFAM" id="SSF101152">
    <property type="entry name" value="Mob1/phocein"/>
    <property type="match status" value="1"/>
</dbReference>
<protein>
    <submittedName>
        <fullName evidence="2">Uncharacterized protein</fullName>
    </submittedName>
</protein>
<keyword evidence="3" id="KW-1185">Reference proteome</keyword>
<keyword evidence="1" id="KW-0479">Metal-binding</keyword>
<dbReference type="AlphaFoldDB" id="A0A9L0SMC1"/>
<evidence type="ECO:0000313" key="3">
    <source>
        <dbReference type="Proteomes" id="UP000002281"/>
    </source>
</evidence>
<reference evidence="2 3" key="1">
    <citation type="journal article" date="2009" name="Science">
        <title>Genome sequence, comparative analysis, and population genetics of the domestic horse.</title>
        <authorList>
            <consortium name="Broad Institute Genome Sequencing Platform"/>
            <consortium name="Broad Institute Whole Genome Assembly Team"/>
            <person name="Wade C.M."/>
            <person name="Giulotto E."/>
            <person name="Sigurdsson S."/>
            <person name="Zoli M."/>
            <person name="Gnerre S."/>
            <person name="Imsland F."/>
            <person name="Lear T.L."/>
            <person name="Adelson D.L."/>
            <person name="Bailey E."/>
            <person name="Bellone R.R."/>
            <person name="Bloecker H."/>
            <person name="Distl O."/>
            <person name="Edgar R.C."/>
            <person name="Garber M."/>
            <person name="Leeb T."/>
            <person name="Mauceli E."/>
            <person name="MacLeod J.N."/>
            <person name="Penedo M.C.T."/>
            <person name="Raison J.M."/>
            <person name="Sharpe T."/>
            <person name="Vogel J."/>
            <person name="Andersson L."/>
            <person name="Antczak D.F."/>
            <person name="Biagi T."/>
            <person name="Binns M.M."/>
            <person name="Chowdhary B.P."/>
            <person name="Coleman S.J."/>
            <person name="Della Valle G."/>
            <person name="Fryc S."/>
            <person name="Guerin G."/>
            <person name="Hasegawa T."/>
            <person name="Hill E.W."/>
            <person name="Jurka J."/>
            <person name="Kiialainen A."/>
            <person name="Lindgren G."/>
            <person name="Liu J."/>
            <person name="Magnani E."/>
            <person name="Mickelson J.R."/>
            <person name="Murray J."/>
            <person name="Nergadze S.G."/>
            <person name="Onofrio R."/>
            <person name="Pedroni S."/>
            <person name="Piras M.F."/>
            <person name="Raudsepp T."/>
            <person name="Rocchi M."/>
            <person name="Roeed K.H."/>
            <person name="Ryder O.A."/>
            <person name="Searle S."/>
            <person name="Skow L."/>
            <person name="Swinburne J.E."/>
            <person name="Syvaenen A.C."/>
            <person name="Tozaki T."/>
            <person name="Valberg S.J."/>
            <person name="Vaudin M."/>
            <person name="White J.R."/>
            <person name="Zody M.C."/>
            <person name="Lander E.S."/>
            <person name="Lindblad-Toh K."/>
        </authorList>
    </citation>
    <scope>NUCLEOTIDE SEQUENCE [LARGE SCALE GENOMIC DNA]</scope>
    <source>
        <strain evidence="2 3">Thoroughbred</strain>
    </source>
</reference>
<dbReference type="Gene3D" id="1.20.140.30">
    <property type="entry name" value="MOB kinase activator"/>
    <property type="match status" value="1"/>
</dbReference>
<reference evidence="2" key="2">
    <citation type="submission" date="2025-08" db="UniProtKB">
        <authorList>
            <consortium name="Ensembl"/>
        </authorList>
    </citation>
    <scope>IDENTIFICATION</scope>
    <source>
        <strain evidence="2">Thoroughbred</strain>
    </source>
</reference>
<evidence type="ECO:0000313" key="2">
    <source>
        <dbReference type="Ensembl" id="ENSECAP00000075361.1"/>
    </source>
</evidence>
<keyword evidence="1" id="KW-0862">Zinc</keyword>
<reference evidence="2" key="3">
    <citation type="submission" date="2025-09" db="UniProtKB">
        <authorList>
            <consortium name="Ensembl"/>
        </authorList>
    </citation>
    <scope>IDENTIFICATION</scope>
    <source>
        <strain evidence="2">Thoroughbred</strain>
    </source>
</reference>
<organism evidence="2 3">
    <name type="scientific">Equus caballus</name>
    <name type="common">Horse</name>
    <dbReference type="NCBI Taxonomy" id="9796"/>
    <lineage>
        <taxon>Eukaryota</taxon>
        <taxon>Metazoa</taxon>
        <taxon>Chordata</taxon>
        <taxon>Craniata</taxon>
        <taxon>Vertebrata</taxon>
        <taxon>Euteleostomi</taxon>
        <taxon>Mammalia</taxon>
        <taxon>Eutheria</taxon>
        <taxon>Laurasiatheria</taxon>
        <taxon>Perissodactyla</taxon>
        <taxon>Equidae</taxon>
        <taxon>Equus</taxon>
    </lineage>
</organism>
<proteinExistence type="predicted"/>